<dbReference type="Proteomes" id="UP001303046">
    <property type="component" value="Unassembled WGS sequence"/>
</dbReference>
<keyword evidence="3" id="KW-1185">Reference proteome</keyword>
<protein>
    <submittedName>
        <fullName evidence="2">Uncharacterized protein</fullName>
    </submittedName>
</protein>
<reference evidence="2 3" key="1">
    <citation type="submission" date="2023-08" db="EMBL/GenBank/DDBJ databases">
        <title>A Necator americanus chromosomal reference genome.</title>
        <authorList>
            <person name="Ilik V."/>
            <person name="Petrzelkova K.J."/>
            <person name="Pardy F."/>
            <person name="Fuh T."/>
            <person name="Niatou-Singa F.S."/>
            <person name="Gouil Q."/>
            <person name="Baker L."/>
            <person name="Ritchie M.E."/>
            <person name="Jex A.R."/>
            <person name="Gazzola D."/>
            <person name="Li H."/>
            <person name="Toshio Fujiwara R."/>
            <person name="Zhan B."/>
            <person name="Aroian R.V."/>
            <person name="Pafco B."/>
            <person name="Schwarz E.M."/>
        </authorList>
    </citation>
    <scope>NUCLEOTIDE SEQUENCE [LARGE SCALE GENOMIC DNA]</scope>
    <source>
        <strain evidence="2 3">Aroian</strain>
        <tissue evidence="2">Whole animal</tissue>
    </source>
</reference>
<comment type="caution">
    <text evidence="2">The sequence shown here is derived from an EMBL/GenBank/DDBJ whole genome shotgun (WGS) entry which is preliminary data.</text>
</comment>
<feature type="region of interest" description="Disordered" evidence="1">
    <location>
        <begin position="1"/>
        <end position="32"/>
    </location>
</feature>
<name>A0ABR1DEY6_NECAM</name>
<gene>
    <name evidence="2" type="primary">Necator_chrIV.g14229</name>
    <name evidence="2" type="ORF">RB195_000935</name>
</gene>
<proteinExistence type="predicted"/>
<evidence type="ECO:0000256" key="1">
    <source>
        <dbReference type="SAM" id="MobiDB-lite"/>
    </source>
</evidence>
<accession>A0ABR1DEY6</accession>
<dbReference type="EMBL" id="JAVFWL010000004">
    <property type="protein sequence ID" value="KAK6748016.1"/>
    <property type="molecule type" value="Genomic_DNA"/>
</dbReference>
<feature type="compositionally biased region" description="Basic and acidic residues" evidence="1">
    <location>
        <begin position="18"/>
        <end position="32"/>
    </location>
</feature>
<evidence type="ECO:0000313" key="3">
    <source>
        <dbReference type="Proteomes" id="UP001303046"/>
    </source>
</evidence>
<organism evidence="2 3">
    <name type="scientific">Necator americanus</name>
    <name type="common">Human hookworm</name>
    <dbReference type="NCBI Taxonomy" id="51031"/>
    <lineage>
        <taxon>Eukaryota</taxon>
        <taxon>Metazoa</taxon>
        <taxon>Ecdysozoa</taxon>
        <taxon>Nematoda</taxon>
        <taxon>Chromadorea</taxon>
        <taxon>Rhabditida</taxon>
        <taxon>Rhabditina</taxon>
        <taxon>Rhabditomorpha</taxon>
        <taxon>Strongyloidea</taxon>
        <taxon>Ancylostomatidae</taxon>
        <taxon>Bunostominae</taxon>
        <taxon>Necator</taxon>
    </lineage>
</organism>
<sequence length="82" mass="9061">MKSNPKSKLDSVKGSAAHPDHVESHRGGMKTNEAETMLKELNGPGKRKGLRINRKKTQFMKNVNCEDGRVQLEGFQIVGTPS</sequence>
<evidence type="ECO:0000313" key="2">
    <source>
        <dbReference type="EMBL" id="KAK6748016.1"/>
    </source>
</evidence>